<dbReference type="InterPro" id="IPR005025">
    <property type="entry name" value="FMN_Rdtase-like_dom"/>
</dbReference>
<evidence type="ECO:0000313" key="3">
    <source>
        <dbReference type="EMBL" id="GGI03419.1"/>
    </source>
</evidence>
<accession>A0A8J3A7W6</accession>
<gene>
    <name evidence="3" type="ORF">GCM10011354_03940</name>
</gene>
<organism evidence="3 4">
    <name type="scientific">Egicoccus halophilus</name>
    <dbReference type="NCBI Taxonomy" id="1670830"/>
    <lineage>
        <taxon>Bacteria</taxon>
        <taxon>Bacillati</taxon>
        <taxon>Actinomycetota</taxon>
        <taxon>Nitriliruptoria</taxon>
        <taxon>Egicoccales</taxon>
        <taxon>Egicoccaceae</taxon>
        <taxon>Egicoccus</taxon>
    </lineage>
</organism>
<dbReference type="GO" id="GO:0003955">
    <property type="term" value="F:NAD(P)H dehydrogenase (quinone) activity"/>
    <property type="evidence" value="ECO:0007669"/>
    <property type="project" value="InterPro"/>
</dbReference>
<dbReference type="InterPro" id="IPR029039">
    <property type="entry name" value="Flavoprotein-like_sf"/>
</dbReference>
<sequence length="204" mass="21757">MARIGIVYHSMYGSTHDLATILAEGVEKAGGEAHLRRVPDPLLPDEVKQMDGVAAAIDKQQDVTEATVEELPEFDAILFGSPTRYGSNTAQLQNFWDQTGALWSEGGLVGKPAGFFTGAATIHGGHETTILSMSTFAYHHGMVIVPVGYGLAEEVGSTRTGGSPYGPTHWSPMGGDKQGIDDDEREIALKYAAHFNQVADKLAA</sequence>
<dbReference type="EMBL" id="BMHA01000001">
    <property type="protein sequence ID" value="GGI03419.1"/>
    <property type="molecule type" value="Genomic_DNA"/>
</dbReference>
<dbReference type="InterPro" id="IPR010089">
    <property type="entry name" value="Flavoprotein_WrbA-like"/>
</dbReference>
<dbReference type="GO" id="GO:0010181">
    <property type="term" value="F:FMN binding"/>
    <property type="evidence" value="ECO:0007669"/>
    <property type="project" value="InterPro"/>
</dbReference>
<dbReference type="GO" id="GO:0009055">
    <property type="term" value="F:electron transfer activity"/>
    <property type="evidence" value="ECO:0007669"/>
    <property type="project" value="InterPro"/>
</dbReference>
<proteinExistence type="inferred from homology"/>
<dbReference type="Proteomes" id="UP000650511">
    <property type="component" value="Unassembled WGS sequence"/>
</dbReference>
<dbReference type="PANTHER" id="PTHR30546">
    <property type="entry name" value="FLAVODOXIN-RELATED PROTEIN WRBA-RELATED"/>
    <property type="match status" value="1"/>
</dbReference>
<dbReference type="OrthoDB" id="9801479at2"/>
<dbReference type="RefSeq" id="WP_130648413.1">
    <property type="nucleotide sequence ID" value="NZ_BMHA01000001.1"/>
</dbReference>
<dbReference type="PROSITE" id="PS50902">
    <property type="entry name" value="FLAVODOXIN_LIKE"/>
    <property type="match status" value="1"/>
</dbReference>
<dbReference type="NCBIfam" id="TIGR01755">
    <property type="entry name" value="flav_wrbA"/>
    <property type="match status" value="1"/>
</dbReference>
<feature type="domain" description="Flavodoxin-like" evidence="2">
    <location>
        <begin position="4"/>
        <end position="196"/>
    </location>
</feature>
<dbReference type="PANTHER" id="PTHR30546:SF23">
    <property type="entry name" value="FLAVOPROTEIN-LIKE PROTEIN YCP4-RELATED"/>
    <property type="match status" value="1"/>
</dbReference>
<reference evidence="3" key="2">
    <citation type="submission" date="2020-09" db="EMBL/GenBank/DDBJ databases">
        <authorList>
            <person name="Sun Q."/>
            <person name="Zhou Y."/>
        </authorList>
    </citation>
    <scope>NUCLEOTIDE SEQUENCE</scope>
    <source>
        <strain evidence="3">CGMCC 1.14988</strain>
    </source>
</reference>
<dbReference type="AlphaFoldDB" id="A0A8J3A7W6"/>
<dbReference type="InterPro" id="IPR001226">
    <property type="entry name" value="Flavodoxin_CS"/>
</dbReference>
<dbReference type="FunFam" id="3.40.50.360:FF:000001">
    <property type="entry name" value="NAD(P)H dehydrogenase (Quinone) FQR1-like"/>
    <property type="match status" value="1"/>
</dbReference>
<comment type="caution">
    <text evidence="3">The sequence shown here is derived from an EMBL/GenBank/DDBJ whole genome shotgun (WGS) entry which is preliminary data.</text>
</comment>
<evidence type="ECO:0000259" key="2">
    <source>
        <dbReference type="PROSITE" id="PS50902"/>
    </source>
</evidence>
<comment type="similarity">
    <text evidence="1">Belongs to the WrbA family.</text>
</comment>
<dbReference type="SUPFAM" id="SSF52218">
    <property type="entry name" value="Flavoproteins"/>
    <property type="match status" value="1"/>
</dbReference>
<reference evidence="3" key="1">
    <citation type="journal article" date="2014" name="Int. J. Syst. Evol. Microbiol.">
        <title>Complete genome sequence of Corynebacterium casei LMG S-19264T (=DSM 44701T), isolated from a smear-ripened cheese.</title>
        <authorList>
            <consortium name="US DOE Joint Genome Institute (JGI-PGF)"/>
            <person name="Walter F."/>
            <person name="Albersmeier A."/>
            <person name="Kalinowski J."/>
            <person name="Ruckert C."/>
        </authorList>
    </citation>
    <scope>NUCLEOTIDE SEQUENCE</scope>
    <source>
        <strain evidence="3">CGMCC 1.14988</strain>
    </source>
</reference>
<keyword evidence="4" id="KW-1185">Reference proteome</keyword>
<evidence type="ECO:0000256" key="1">
    <source>
        <dbReference type="ARBA" id="ARBA00006961"/>
    </source>
</evidence>
<dbReference type="GO" id="GO:0016020">
    <property type="term" value="C:membrane"/>
    <property type="evidence" value="ECO:0007669"/>
    <property type="project" value="TreeGrafter"/>
</dbReference>
<dbReference type="InterPro" id="IPR008254">
    <property type="entry name" value="Flavodoxin/NO_synth"/>
</dbReference>
<dbReference type="PROSITE" id="PS00201">
    <property type="entry name" value="FLAVODOXIN"/>
    <property type="match status" value="1"/>
</dbReference>
<name>A0A8J3A7W6_9ACTN</name>
<protein>
    <submittedName>
        <fullName evidence="3">Flavoprotein</fullName>
    </submittedName>
</protein>
<dbReference type="Gene3D" id="3.40.50.360">
    <property type="match status" value="1"/>
</dbReference>
<dbReference type="Pfam" id="PF03358">
    <property type="entry name" value="FMN_red"/>
    <property type="match status" value="1"/>
</dbReference>
<evidence type="ECO:0000313" key="4">
    <source>
        <dbReference type="Proteomes" id="UP000650511"/>
    </source>
</evidence>
<dbReference type="NCBIfam" id="NF002999">
    <property type="entry name" value="PRK03767.1"/>
    <property type="match status" value="1"/>
</dbReference>